<accession>A0A942DXI6</accession>
<gene>
    <name evidence="1" type="ORF">KEU06_09460</name>
</gene>
<dbReference type="RefSeq" id="WP_188254395.1">
    <property type="nucleotide sequence ID" value="NZ_JABVCF010000004.1"/>
</dbReference>
<name>A0A942DXI6_9HYPH</name>
<dbReference type="Proteomes" id="UP000680348">
    <property type="component" value="Unassembled WGS sequence"/>
</dbReference>
<evidence type="ECO:0000313" key="1">
    <source>
        <dbReference type="EMBL" id="MBS3648832.1"/>
    </source>
</evidence>
<dbReference type="EMBL" id="JAGWCR010000004">
    <property type="protein sequence ID" value="MBS3648832.1"/>
    <property type="molecule type" value="Genomic_DNA"/>
</dbReference>
<keyword evidence="2" id="KW-1185">Reference proteome</keyword>
<protein>
    <submittedName>
        <fullName evidence="1">Uncharacterized protein</fullName>
    </submittedName>
</protein>
<reference evidence="1" key="1">
    <citation type="submission" date="2021-04" db="EMBL/GenBank/DDBJ databases">
        <title>Pseudaminobacter soli sp. nov., isolated from paddy soil contaminated by heavy metals.</title>
        <authorList>
            <person name="Zhang K."/>
        </authorList>
    </citation>
    <scope>NUCLEOTIDE SEQUENCE</scope>
    <source>
        <strain evidence="1">19-2017</strain>
    </source>
</reference>
<sequence>MASQVFTVTAESEDYRPYRLTFVRSNFGAFPKLTKVERQQDNGRNTFWTRHNNACHGELPGMIVQAIAMHRDSLRTAR</sequence>
<dbReference type="AlphaFoldDB" id="A0A942DXI6"/>
<proteinExistence type="predicted"/>
<comment type="caution">
    <text evidence="1">The sequence shown here is derived from an EMBL/GenBank/DDBJ whole genome shotgun (WGS) entry which is preliminary data.</text>
</comment>
<evidence type="ECO:0000313" key="2">
    <source>
        <dbReference type="Proteomes" id="UP000680348"/>
    </source>
</evidence>
<organism evidence="1 2">
    <name type="scientific">Pseudaminobacter soli</name>
    <name type="common">ex Zhang et al. 2022</name>
    <dbReference type="NCBI Taxonomy" id="2831468"/>
    <lineage>
        <taxon>Bacteria</taxon>
        <taxon>Pseudomonadati</taxon>
        <taxon>Pseudomonadota</taxon>
        <taxon>Alphaproteobacteria</taxon>
        <taxon>Hyphomicrobiales</taxon>
        <taxon>Phyllobacteriaceae</taxon>
        <taxon>Pseudaminobacter</taxon>
    </lineage>
</organism>